<keyword evidence="1" id="KW-1133">Transmembrane helix</keyword>
<evidence type="ECO:0000256" key="1">
    <source>
        <dbReference type="SAM" id="Phobius"/>
    </source>
</evidence>
<evidence type="ECO:0000259" key="2">
    <source>
        <dbReference type="PROSITE" id="PS51201"/>
    </source>
</evidence>
<reference evidence="3 4" key="1">
    <citation type="submission" date="2020-08" db="EMBL/GenBank/DDBJ databases">
        <title>Genomic Encyclopedia of Type Strains, Phase IV (KMG-V): Genome sequencing to study the core and pangenomes of soil and plant-associated prokaryotes.</title>
        <authorList>
            <person name="Whitman W."/>
        </authorList>
    </citation>
    <scope>NUCLEOTIDE SEQUENCE [LARGE SCALE GENOMIC DNA]</scope>
    <source>
        <strain evidence="3 4">JPY162</strain>
    </source>
</reference>
<dbReference type="Proteomes" id="UP000592820">
    <property type="component" value="Unassembled WGS sequence"/>
</dbReference>
<dbReference type="SUPFAM" id="SSF51735">
    <property type="entry name" value="NAD(P)-binding Rossmann-fold domains"/>
    <property type="match status" value="1"/>
</dbReference>
<dbReference type="EMBL" id="JACHDE010000002">
    <property type="protein sequence ID" value="MBB5399330.1"/>
    <property type="molecule type" value="Genomic_DNA"/>
</dbReference>
<dbReference type="RefSeq" id="WP_254905717.1">
    <property type="nucleotide sequence ID" value="NZ_JACHDE010000002.1"/>
</dbReference>
<evidence type="ECO:0000313" key="3">
    <source>
        <dbReference type="EMBL" id="MBB5399330.1"/>
    </source>
</evidence>
<dbReference type="PANTHER" id="PTHR43833">
    <property type="entry name" value="POTASSIUM CHANNEL PROTEIN 2-RELATED-RELATED"/>
    <property type="match status" value="1"/>
</dbReference>
<organism evidence="3 4">
    <name type="scientific">Paraburkholderia youngii</name>
    <dbReference type="NCBI Taxonomy" id="2782701"/>
    <lineage>
        <taxon>Bacteria</taxon>
        <taxon>Pseudomonadati</taxon>
        <taxon>Pseudomonadota</taxon>
        <taxon>Betaproteobacteria</taxon>
        <taxon>Burkholderiales</taxon>
        <taxon>Burkholderiaceae</taxon>
        <taxon>Paraburkholderia</taxon>
    </lineage>
</organism>
<dbReference type="PROSITE" id="PS51201">
    <property type="entry name" value="RCK_N"/>
    <property type="match status" value="1"/>
</dbReference>
<comment type="caution">
    <text evidence="3">The sequence shown here is derived from an EMBL/GenBank/DDBJ whole genome shotgun (WGS) entry which is preliminary data.</text>
</comment>
<protein>
    <recommendedName>
        <fullName evidence="2">RCK N-terminal domain-containing protein</fullName>
    </recommendedName>
</protein>
<dbReference type="Gene3D" id="3.40.50.720">
    <property type="entry name" value="NAD(P)-binding Rossmann-like Domain"/>
    <property type="match status" value="1"/>
</dbReference>
<dbReference type="InterPro" id="IPR003148">
    <property type="entry name" value="RCK_N"/>
</dbReference>
<name>A0A7W8P1V7_9BURK</name>
<feature type="domain" description="RCK N-terminal" evidence="2">
    <location>
        <begin position="142"/>
        <end position="260"/>
    </location>
</feature>
<feature type="transmembrane region" description="Helical" evidence="1">
    <location>
        <begin position="40"/>
        <end position="59"/>
    </location>
</feature>
<accession>A0A7W8P1V7</accession>
<dbReference type="PANTHER" id="PTHR43833:SF9">
    <property type="entry name" value="POTASSIUM CHANNEL PROTEIN YUGO-RELATED"/>
    <property type="match status" value="1"/>
</dbReference>
<feature type="transmembrane region" description="Helical" evidence="1">
    <location>
        <begin position="96"/>
        <end position="116"/>
    </location>
</feature>
<dbReference type="InterPro" id="IPR036291">
    <property type="entry name" value="NAD(P)-bd_dom_sf"/>
</dbReference>
<keyword evidence="1" id="KW-0472">Membrane</keyword>
<keyword evidence="1" id="KW-0812">Transmembrane</keyword>
<dbReference type="AlphaFoldDB" id="A0A7W8P1V7"/>
<dbReference type="GO" id="GO:0006813">
    <property type="term" value="P:potassium ion transport"/>
    <property type="evidence" value="ECO:0007669"/>
    <property type="project" value="InterPro"/>
</dbReference>
<dbReference type="SUPFAM" id="SSF81324">
    <property type="entry name" value="Voltage-gated potassium channels"/>
    <property type="match status" value="1"/>
</dbReference>
<gene>
    <name evidence="3" type="ORF">HDG41_001369</name>
</gene>
<evidence type="ECO:0000313" key="4">
    <source>
        <dbReference type="Proteomes" id="UP000592820"/>
    </source>
</evidence>
<sequence>MGSLLSRSFRLSEVTMWIFRVNEPRLGAIRIREWRRRARHTVGLLVLLLCSAATGLFILDQSNTSFPNKVLTSVWDGLNLVTTLGAFGEFNRPQKIFMLVAMIATMLIGGFAVSRLTGMLSGDDVMAYRENRIMERKLDQLADHVVVVGFHSLGELVAGRLRDAGHTVLVLVGDQGQAERAADHDFQVVQGPPGEFDDVLKHARLDRAKALVVTTPDSNNNLAITLAAHTLNASLAIAVPGENPLRKMLFESAGASNVVIANEIIANALVGKLTT</sequence>
<proteinExistence type="predicted"/>
<dbReference type="Pfam" id="PF02254">
    <property type="entry name" value="TrkA_N"/>
    <property type="match status" value="1"/>
</dbReference>
<dbReference type="InterPro" id="IPR050721">
    <property type="entry name" value="Trk_Ktr_HKT_K-transport"/>
</dbReference>